<comment type="caution">
    <text evidence="2">The sequence shown here is derived from an EMBL/GenBank/DDBJ whole genome shotgun (WGS) entry which is preliminary data.</text>
</comment>
<feature type="transmembrane region" description="Helical" evidence="1">
    <location>
        <begin position="274"/>
        <end position="291"/>
    </location>
</feature>
<name>A0A975W6R3_9RHOB</name>
<dbReference type="RefSeq" id="WP_074834440.1">
    <property type="nucleotide sequence ID" value="NZ_JAVJRW010000002.1"/>
</dbReference>
<keyword evidence="1" id="KW-0472">Membrane</keyword>
<dbReference type="EMBL" id="FNYY01000001">
    <property type="protein sequence ID" value="SEI58133.1"/>
    <property type="molecule type" value="Genomic_DNA"/>
</dbReference>
<feature type="transmembrane region" description="Helical" evidence="1">
    <location>
        <begin position="252"/>
        <end position="269"/>
    </location>
</feature>
<keyword evidence="1" id="KW-0812">Transmembrane</keyword>
<dbReference type="InterPro" id="IPR032809">
    <property type="entry name" value="Put_HupE_UreJ"/>
</dbReference>
<dbReference type="AlphaFoldDB" id="A0A975W6R3"/>
<organism evidence="2 3">
    <name type="scientific">Marinovum algicola</name>
    <dbReference type="NCBI Taxonomy" id="42444"/>
    <lineage>
        <taxon>Bacteria</taxon>
        <taxon>Pseudomonadati</taxon>
        <taxon>Pseudomonadota</taxon>
        <taxon>Alphaproteobacteria</taxon>
        <taxon>Rhodobacterales</taxon>
        <taxon>Roseobacteraceae</taxon>
        <taxon>Marinovum</taxon>
    </lineage>
</organism>
<dbReference type="Pfam" id="PF13795">
    <property type="entry name" value="HupE_UreJ_2"/>
    <property type="match status" value="1"/>
</dbReference>
<keyword evidence="1" id="KW-1133">Transmembrane helix</keyword>
<keyword evidence="3" id="KW-1185">Reference proteome</keyword>
<protein>
    <submittedName>
        <fullName evidence="2">HupE / UreJ protein</fullName>
    </submittedName>
</protein>
<accession>A0A975W6R3</accession>
<feature type="transmembrane region" description="Helical" evidence="1">
    <location>
        <begin position="297"/>
        <end position="318"/>
    </location>
</feature>
<sequence length="419" mass="44333">MRICFSKRRPRLFPAQRAIYILTCLFLVIAGAAQAHFSLGTKIRHMFLSEAEGLTEVLVFSPIPLVFADVLSGEKDTEGFLATVGPADAPGVILLPEAANAASEAFAARLAQSLRWRVGPREITPEIEAFRILPGPPPEGLASVEAAAALLATPSPEGPVSIGSGYVAMRLRLDAQALLLPLTVEAGLPALTLAEGVRIDNHVVDARSDTPRSFTRPGQLERPLTLPEGWIGWAAEYVYQGIVHILEGIDHVFLVVAMSLAATTALSLLRNITAFTLGHAVTLAAGFLGYAPRSAWFIPAVEAAIAATIIMAAITSYLRMRASATIYVLIGLLHGFGFSFVLARLLGPGSPDLVPALAAFTVGIEIGQLAIVAMVLALFWGLRQATAPGAELARKSVLVILGLVATYMVVERIPALLGA</sequence>
<feature type="transmembrane region" description="Helical" evidence="1">
    <location>
        <begin position="325"/>
        <end position="347"/>
    </location>
</feature>
<feature type="transmembrane region" description="Helical" evidence="1">
    <location>
        <begin position="392"/>
        <end position="410"/>
    </location>
</feature>
<dbReference type="Proteomes" id="UP000182932">
    <property type="component" value="Unassembled WGS sequence"/>
</dbReference>
<gene>
    <name evidence="2" type="ORF">SAMN04487940_101287</name>
</gene>
<feature type="transmembrane region" description="Helical" evidence="1">
    <location>
        <begin position="353"/>
        <end position="380"/>
    </location>
</feature>
<evidence type="ECO:0000313" key="2">
    <source>
        <dbReference type="EMBL" id="SEI58133.1"/>
    </source>
</evidence>
<reference evidence="2 3" key="1">
    <citation type="submission" date="2016-10" db="EMBL/GenBank/DDBJ databases">
        <authorList>
            <person name="Varghese N."/>
            <person name="Submissions S."/>
        </authorList>
    </citation>
    <scope>NUCLEOTIDE SEQUENCE [LARGE SCALE GENOMIC DNA]</scope>
    <source>
        <strain evidence="2 3">FF3</strain>
    </source>
</reference>
<proteinExistence type="predicted"/>
<evidence type="ECO:0000256" key="1">
    <source>
        <dbReference type="SAM" id="Phobius"/>
    </source>
</evidence>
<evidence type="ECO:0000313" key="3">
    <source>
        <dbReference type="Proteomes" id="UP000182932"/>
    </source>
</evidence>